<dbReference type="WBParaSite" id="TREG1_96710.1">
    <property type="protein sequence ID" value="TREG1_96710.1"/>
    <property type="gene ID" value="TREG1_96710"/>
</dbReference>
<accession>A0AA85KKD2</accession>
<dbReference type="Proteomes" id="UP000050795">
    <property type="component" value="Unassembled WGS sequence"/>
</dbReference>
<name>A0AA85KKD2_TRIRE</name>
<protein>
    <submittedName>
        <fullName evidence="2">Uncharacterized protein</fullName>
    </submittedName>
</protein>
<sequence length="71" mass="8457">MIGQLQKKKKRRRKLTIFKHSWLIGHRSSNTPNQKKKRLKKDICIFTGGCTEKFEQSNFIILLTNRINPFL</sequence>
<reference evidence="2" key="2">
    <citation type="submission" date="2023-11" db="UniProtKB">
        <authorList>
            <consortium name="WormBaseParasite"/>
        </authorList>
    </citation>
    <scope>IDENTIFICATION</scope>
</reference>
<evidence type="ECO:0000313" key="1">
    <source>
        <dbReference type="Proteomes" id="UP000050795"/>
    </source>
</evidence>
<evidence type="ECO:0000313" key="2">
    <source>
        <dbReference type="WBParaSite" id="TREG1_96710.1"/>
    </source>
</evidence>
<keyword evidence="1" id="KW-1185">Reference proteome</keyword>
<proteinExistence type="predicted"/>
<dbReference type="AlphaFoldDB" id="A0AA85KKD2"/>
<reference evidence="1" key="1">
    <citation type="submission" date="2022-06" db="EMBL/GenBank/DDBJ databases">
        <authorList>
            <person name="Berger JAMES D."/>
            <person name="Berger JAMES D."/>
        </authorList>
    </citation>
    <scope>NUCLEOTIDE SEQUENCE [LARGE SCALE GENOMIC DNA]</scope>
</reference>
<organism evidence="1 2">
    <name type="scientific">Trichobilharzia regenti</name>
    <name type="common">Nasal bird schistosome</name>
    <dbReference type="NCBI Taxonomy" id="157069"/>
    <lineage>
        <taxon>Eukaryota</taxon>
        <taxon>Metazoa</taxon>
        <taxon>Spiralia</taxon>
        <taxon>Lophotrochozoa</taxon>
        <taxon>Platyhelminthes</taxon>
        <taxon>Trematoda</taxon>
        <taxon>Digenea</taxon>
        <taxon>Strigeidida</taxon>
        <taxon>Schistosomatoidea</taxon>
        <taxon>Schistosomatidae</taxon>
        <taxon>Trichobilharzia</taxon>
    </lineage>
</organism>